<dbReference type="GO" id="GO:0006952">
    <property type="term" value="P:defense response"/>
    <property type="evidence" value="ECO:0007669"/>
    <property type="project" value="InterPro"/>
</dbReference>
<dbReference type="InterPro" id="IPR023393">
    <property type="entry name" value="START-like_dom_sf"/>
</dbReference>
<name>A0A9J5ZFN6_SOLCO</name>
<proteinExistence type="predicted"/>
<comment type="caution">
    <text evidence="2">The sequence shown here is derived from an EMBL/GenBank/DDBJ whole genome shotgun (WGS) entry which is preliminary data.</text>
</comment>
<evidence type="ECO:0000313" key="3">
    <source>
        <dbReference type="Proteomes" id="UP000824120"/>
    </source>
</evidence>
<protein>
    <recommendedName>
        <fullName evidence="1">Bet v I/Major latex protein domain-containing protein</fullName>
    </recommendedName>
</protein>
<dbReference type="SMART" id="SM01037">
    <property type="entry name" value="Bet_v_1"/>
    <property type="match status" value="2"/>
</dbReference>
<reference evidence="2 3" key="1">
    <citation type="submission" date="2020-09" db="EMBL/GenBank/DDBJ databases">
        <title>De no assembly of potato wild relative species, Solanum commersonii.</title>
        <authorList>
            <person name="Cho K."/>
        </authorList>
    </citation>
    <scope>NUCLEOTIDE SEQUENCE [LARGE SCALE GENOMIC DNA]</scope>
    <source>
        <strain evidence="2">LZ3.2</strain>
        <tissue evidence="2">Leaf</tissue>
    </source>
</reference>
<dbReference type="Pfam" id="PF00407">
    <property type="entry name" value="Bet_v_1"/>
    <property type="match status" value="2"/>
</dbReference>
<dbReference type="PANTHER" id="PTHR31907">
    <property type="entry name" value="MLP-LIKE PROTEIN 423"/>
    <property type="match status" value="1"/>
</dbReference>
<sequence length="285" mass="33220">MSLEGKLVSEIIIKCDGDVFREIFRHRPHHISTMNSDKVQNVDIHESEWDGKEKVAKEIIEEIDEEKKLVKFKVIGGDILDYYKSFYLTVHVETKGEDNLVTWILEYEKLNQDILDPHTLMKFCLDVTKDIETHHLTGKLVSEINIKTDGDMFHEIFRYRPHHISSTSMSPSYIQNVNIHEGEWGTVGSVIFWNFTHDGKEKVAKNVIEEIDEEKKLVKFKVTGGDILEDYNSFYLTVHVETKGEDTIVAWILEYEKKNCNVPDPHTLMEFCLNVTKDIETHHLN</sequence>
<gene>
    <name evidence="2" type="ORF">H5410_022518</name>
</gene>
<dbReference type="InterPro" id="IPR000916">
    <property type="entry name" value="Bet_v_I/MLP"/>
</dbReference>
<dbReference type="SUPFAM" id="SSF55961">
    <property type="entry name" value="Bet v1-like"/>
    <property type="match status" value="2"/>
</dbReference>
<dbReference type="AlphaFoldDB" id="A0A9J5ZFN6"/>
<dbReference type="EMBL" id="JACXVP010000004">
    <property type="protein sequence ID" value="KAG5611237.1"/>
    <property type="molecule type" value="Genomic_DNA"/>
</dbReference>
<keyword evidence="3" id="KW-1185">Reference proteome</keyword>
<evidence type="ECO:0000259" key="1">
    <source>
        <dbReference type="SMART" id="SM01037"/>
    </source>
</evidence>
<feature type="domain" description="Bet v I/Major latex protein" evidence="1">
    <location>
        <begin position="2"/>
        <end position="138"/>
    </location>
</feature>
<feature type="domain" description="Bet v I/Major latex protein" evidence="1">
    <location>
        <begin position="139"/>
        <end position="285"/>
    </location>
</feature>
<dbReference type="OrthoDB" id="1858121at2759"/>
<organism evidence="2 3">
    <name type="scientific">Solanum commersonii</name>
    <name type="common">Commerson's wild potato</name>
    <name type="synonym">Commerson's nightshade</name>
    <dbReference type="NCBI Taxonomy" id="4109"/>
    <lineage>
        <taxon>Eukaryota</taxon>
        <taxon>Viridiplantae</taxon>
        <taxon>Streptophyta</taxon>
        <taxon>Embryophyta</taxon>
        <taxon>Tracheophyta</taxon>
        <taxon>Spermatophyta</taxon>
        <taxon>Magnoliopsida</taxon>
        <taxon>eudicotyledons</taxon>
        <taxon>Gunneridae</taxon>
        <taxon>Pentapetalae</taxon>
        <taxon>asterids</taxon>
        <taxon>lamiids</taxon>
        <taxon>Solanales</taxon>
        <taxon>Solanaceae</taxon>
        <taxon>Solanoideae</taxon>
        <taxon>Solaneae</taxon>
        <taxon>Solanum</taxon>
    </lineage>
</organism>
<accession>A0A9J5ZFN6</accession>
<dbReference type="Proteomes" id="UP000824120">
    <property type="component" value="Chromosome 4"/>
</dbReference>
<evidence type="ECO:0000313" key="2">
    <source>
        <dbReference type="EMBL" id="KAG5611237.1"/>
    </source>
</evidence>
<dbReference type="CDD" id="cd07816">
    <property type="entry name" value="Bet_v1-like"/>
    <property type="match status" value="1"/>
</dbReference>
<dbReference type="InterPro" id="IPR051761">
    <property type="entry name" value="MLP-like_ligand-binding"/>
</dbReference>
<dbReference type="Gene3D" id="3.30.530.20">
    <property type="match status" value="2"/>
</dbReference>